<evidence type="ECO:0000313" key="2">
    <source>
        <dbReference type="Proteomes" id="UP000306319"/>
    </source>
</evidence>
<dbReference type="EMBL" id="SRYB01000036">
    <property type="protein sequence ID" value="TGY76819.1"/>
    <property type="molecule type" value="Genomic_DNA"/>
</dbReference>
<evidence type="ECO:0000313" key="1">
    <source>
        <dbReference type="EMBL" id="TGY76819.1"/>
    </source>
</evidence>
<comment type="caution">
    <text evidence="1">The sequence shown here is derived from an EMBL/GenBank/DDBJ whole genome shotgun (WGS) entry which is preliminary data.</text>
</comment>
<organism evidence="1 2">
    <name type="scientific">Lepagella muris</name>
    <dbReference type="NCBI Taxonomy" id="3032870"/>
    <lineage>
        <taxon>Bacteria</taxon>
        <taxon>Pseudomonadati</taxon>
        <taxon>Bacteroidota</taxon>
        <taxon>Bacteroidia</taxon>
        <taxon>Bacteroidales</taxon>
        <taxon>Muribaculaceae</taxon>
        <taxon>Lepagella</taxon>
    </lineage>
</organism>
<sequence>MLPSCSTKKNTPASRNWQAFTTRYNVYFNGSEHYKETLKEMEDKYEDDYSRLLLTHPAEARADSKMPQPSGDFKRTIEKMQKAIQLHSISKKPRKRSSSPKEKAFRERGEFNPFLHNAWLMLGKAQYLDGDFLGAATTFLYTAKHFSWLPDVVTEARLWQARCYCALDWTYEAENALHPVKEKDLTNKQLRHLYNLVKADYLIRTDRYEEAVPCLREAAMSASGAQKNRLWFLLGQIYAALDRRPQAYEAFKKAGAGAATPHRTKFNARIKQSEVYSGNNIRGEVNSLRAMARYERNKEYLDQIYYAIGNLYLSRKDTTEAKKNYITAVEKSTRNGIDKALAQIALGGIYFDEREYEKAQPCYSEALPLIPDNFPDRKTLALRSDVLDELAVYSGNVHLQDSLLTLAAMTHDEQVAVCQRIIDELIKREKEEKENAQREEYLAQQEGNNNPIDNKAPATPNISMNTDKSWYFYNNMTKNAGKTEFQRRWGARKLEDNWRRRNKASFSFDDEETKPDEELSDDLSSLPTDSIGAESDNDQLKADDPHNVEYYLKQIPSSPEEIQNANDIVMEGLYNMGVILKDKLEDFNAARKEFERLDSRYPDNIYRLDVYYNMYLMAVRENNQSLAESWRRKILEDFPDSPYGQAMRNPDYFDNLRRMHDIQEEMYSSAYKAYLDNDNSEVHEMTARMEKDYPLSPILPKFVFIDALSYLTEGDNTKFKDRLTELLQKWPDTDMTDMASGILKGLNEGRKPHAGLSNSRGMLWETRLSDPGSELGENGTPANFDFNPDDPHYLVLAFPTDSVNANQLLYDVARFNFSSFVVKDFDLEPMRFSDIGLIVVKGFKNLAALEHYRSVMAKSGFRLPEEVRPVMISKPNFELLLREGRSFEEYFRSRENNDALKAEEDILPQNDDPQDETLLQEDENPQEEDDPQEDF</sequence>
<keyword evidence="2" id="KW-1185">Reference proteome</keyword>
<reference evidence="1" key="1">
    <citation type="submission" date="2019-04" db="EMBL/GenBank/DDBJ databases">
        <title>Microbes associate with the intestines of laboratory mice.</title>
        <authorList>
            <person name="Navarre W."/>
            <person name="Wong E."/>
            <person name="Huang K."/>
            <person name="Tropini C."/>
            <person name="Ng K."/>
            <person name="Yu B."/>
        </authorList>
    </citation>
    <scope>NUCLEOTIDE SEQUENCE</scope>
    <source>
        <strain evidence="1">NM04_E33</strain>
    </source>
</reference>
<dbReference type="Proteomes" id="UP000306319">
    <property type="component" value="Unassembled WGS sequence"/>
</dbReference>
<protein>
    <submittedName>
        <fullName evidence="1">Tetratricopeptide repeat protein</fullName>
    </submittedName>
</protein>
<accession>A0AC61RGI8</accession>
<gene>
    <name evidence="1" type="ORF">E5331_17320</name>
</gene>
<name>A0AC61RGI8_9BACT</name>
<proteinExistence type="predicted"/>